<dbReference type="SUPFAM" id="SSF52833">
    <property type="entry name" value="Thioredoxin-like"/>
    <property type="match status" value="1"/>
</dbReference>
<dbReference type="InterPro" id="IPR036249">
    <property type="entry name" value="Thioredoxin-like_sf"/>
</dbReference>
<organism evidence="1">
    <name type="scientific">uncultured bacterium URE4</name>
    <dbReference type="NCBI Taxonomy" id="581112"/>
    <lineage>
        <taxon>Bacteria</taxon>
        <taxon>environmental samples</taxon>
    </lineage>
</organism>
<accession>C0JZZ6</accession>
<dbReference type="Gene3D" id="3.40.30.10">
    <property type="entry name" value="Glutaredoxin"/>
    <property type="match status" value="1"/>
</dbReference>
<dbReference type="EMBL" id="FJ529691">
    <property type="protein sequence ID" value="ACM91026.1"/>
    <property type="molecule type" value="Genomic_DNA"/>
</dbReference>
<dbReference type="AlphaFoldDB" id="C0JZZ6"/>
<sequence length="129" mass="14213">MDKIKNLADLRKMKEGMQARMSMRENSDSSDAIIQIKVGMATSGIASGAKETMSYLITELDKRQIKALVMQVGDMGYSYAEPTVEVTIPGKDPVVFGDVKIPRAQEIIEKYIIGGELIEGILPANYRSI</sequence>
<name>C0JZZ6_9BACT</name>
<evidence type="ECO:0000313" key="1">
    <source>
        <dbReference type="EMBL" id="ACM91026.1"/>
    </source>
</evidence>
<protein>
    <submittedName>
        <fullName evidence="1">NADP-reducing hydrogenase subunit B</fullName>
    </submittedName>
</protein>
<proteinExistence type="predicted"/>
<reference evidence="1" key="1">
    <citation type="submission" date="2008-11" db="EMBL/GenBank/DDBJ databases">
        <title>Isolation and characterization of a fructose-1,6-bisphosphatase in Bacteroides sp. from a rumen metagenomic library.</title>
        <authorList>
            <person name="Wang J."/>
            <person name="Liu K."/>
            <person name="Zhao S."/>
            <person name="Bu D."/>
            <person name="Li D."/>
            <person name="Yu P."/>
            <person name="Wei H."/>
            <person name="Zhou L."/>
        </authorList>
    </citation>
    <scope>NUCLEOTIDE SEQUENCE</scope>
</reference>